<dbReference type="Proteomes" id="UP000789570">
    <property type="component" value="Unassembled WGS sequence"/>
</dbReference>
<evidence type="ECO:0000313" key="2">
    <source>
        <dbReference type="Proteomes" id="UP000789570"/>
    </source>
</evidence>
<keyword evidence="2" id="KW-1185">Reference proteome</keyword>
<protein>
    <submittedName>
        <fullName evidence="1">17296_t:CDS:1</fullName>
    </submittedName>
</protein>
<sequence length="47" mass="5758">MTPIMTKIRFCICFSKTKTNYKVALTFLRKRKKYKKVIPVRENEKYI</sequence>
<evidence type="ECO:0000313" key="1">
    <source>
        <dbReference type="EMBL" id="CAG8621350.1"/>
    </source>
</evidence>
<gene>
    <name evidence="1" type="ORF">FCALED_LOCUS9572</name>
</gene>
<reference evidence="1" key="1">
    <citation type="submission" date="2021-06" db="EMBL/GenBank/DDBJ databases">
        <authorList>
            <person name="Kallberg Y."/>
            <person name="Tangrot J."/>
            <person name="Rosling A."/>
        </authorList>
    </citation>
    <scope>NUCLEOTIDE SEQUENCE</scope>
    <source>
        <strain evidence="1">UK204</strain>
    </source>
</reference>
<organism evidence="1 2">
    <name type="scientific">Funneliformis caledonium</name>
    <dbReference type="NCBI Taxonomy" id="1117310"/>
    <lineage>
        <taxon>Eukaryota</taxon>
        <taxon>Fungi</taxon>
        <taxon>Fungi incertae sedis</taxon>
        <taxon>Mucoromycota</taxon>
        <taxon>Glomeromycotina</taxon>
        <taxon>Glomeromycetes</taxon>
        <taxon>Glomerales</taxon>
        <taxon>Glomeraceae</taxon>
        <taxon>Funneliformis</taxon>
    </lineage>
</organism>
<dbReference type="EMBL" id="CAJVPQ010003220">
    <property type="protein sequence ID" value="CAG8621350.1"/>
    <property type="molecule type" value="Genomic_DNA"/>
</dbReference>
<accession>A0A9N9D344</accession>
<feature type="non-terminal residue" evidence="1">
    <location>
        <position position="47"/>
    </location>
</feature>
<proteinExistence type="predicted"/>
<comment type="caution">
    <text evidence="1">The sequence shown here is derived from an EMBL/GenBank/DDBJ whole genome shotgun (WGS) entry which is preliminary data.</text>
</comment>
<name>A0A9N9D344_9GLOM</name>
<dbReference type="AlphaFoldDB" id="A0A9N9D344"/>